<keyword evidence="2" id="KW-0732">Signal</keyword>
<evidence type="ECO:0000313" key="4">
    <source>
        <dbReference type="Proteomes" id="UP000290572"/>
    </source>
</evidence>
<feature type="compositionally biased region" description="Polar residues" evidence="1">
    <location>
        <begin position="54"/>
        <end position="66"/>
    </location>
</feature>
<proteinExistence type="predicted"/>
<protein>
    <submittedName>
        <fullName evidence="3">B-cell receptor CD22-like protein</fullName>
    </submittedName>
</protein>
<organism evidence="3 4">
    <name type="scientific">Labeo rohita</name>
    <name type="common">Indian major carp</name>
    <name type="synonym">Cyprinus rohita</name>
    <dbReference type="NCBI Taxonomy" id="84645"/>
    <lineage>
        <taxon>Eukaryota</taxon>
        <taxon>Metazoa</taxon>
        <taxon>Chordata</taxon>
        <taxon>Craniata</taxon>
        <taxon>Vertebrata</taxon>
        <taxon>Euteleostomi</taxon>
        <taxon>Actinopterygii</taxon>
        <taxon>Neopterygii</taxon>
        <taxon>Teleostei</taxon>
        <taxon>Ostariophysi</taxon>
        <taxon>Cypriniformes</taxon>
        <taxon>Cyprinidae</taxon>
        <taxon>Labeoninae</taxon>
        <taxon>Labeonini</taxon>
        <taxon>Labeo</taxon>
    </lineage>
</organism>
<feature type="chain" id="PRO_5019854059" evidence="2">
    <location>
        <begin position="21"/>
        <end position="99"/>
    </location>
</feature>
<evidence type="ECO:0000256" key="1">
    <source>
        <dbReference type="SAM" id="MobiDB-lite"/>
    </source>
</evidence>
<dbReference type="Proteomes" id="UP000290572">
    <property type="component" value="Unassembled WGS sequence"/>
</dbReference>
<comment type="caution">
    <text evidence="3">The sequence shown here is derived from an EMBL/GenBank/DDBJ whole genome shotgun (WGS) entry which is preliminary data.</text>
</comment>
<feature type="region of interest" description="Disordered" evidence="1">
    <location>
        <begin position="23"/>
        <end position="99"/>
    </location>
</feature>
<name>A0A498NF50_LABRO</name>
<dbReference type="EMBL" id="QBIY01011785">
    <property type="protein sequence ID" value="RXN29477.1"/>
    <property type="molecule type" value="Genomic_DNA"/>
</dbReference>
<feature type="signal peptide" evidence="2">
    <location>
        <begin position="1"/>
        <end position="20"/>
    </location>
</feature>
<dbReference type="AlphaFoldDB" id="A0A498NF50"/>
<accession>A0A498NF50</accession>
<reference evidence="3 4" key="1">
    <citation type="submission" date="2018-03" db="EMBL/GenBank/DDBJ databases">
        <title>Draft genome sequence of Rohu Carp (Labeo rohita).</title>
        <authorList>
            <person name="Das P."/>
            <person name="Kushwaha B."/>
            <person name="Joshi C.G."/>
            <person name="Kumar D."/>
            <person name="Nagpure N.S."/>
            <person name="Sahoo L."/>
            <person name="Das S.P."/>
            <person name="Bit A."/>
            <person name="Patnaik S."/>
            <person name="Meher P.K."/>
            <person name="Jayasankar P."/>
            <person name="Koringa P.G."/>
            <person name="Patel N.V."/>
            <person name="Hinsu A.T."/>
            <person name="Kumar R."/>
            <person name="Pandey M."/>
            <person name="Agarwal S."/>
            <person name="Srivastava S."/>
            <person name="Singh M."/>
            <person name="Iquebal M.A."/>
            <person name="Jaiswal S."/>
            <person name="Angadi U.B."/>
            <person name="Kumar N."/>
            <person name="Raza M."/>
            <person name="Shah T.M."/>
            <person name="Rai A."/>
            <person name="Jena J.K."/>
        </authorList>
    </citation>
    <scope>NUCLEOTIDE SEQUENCE [LARGE SCALE GENOMIC DNA]</scope>
    <source>
        <strain evidence="3">DASCIFA01</strain>
        <tissue evidence="3">Testis</tissue>
    </source>
</reference>
<gene>
    <name evidence="3" type="ORF">ROHU_018425</name>
</gene>
<keyword evidence="3" id="KW-0675">Receptor</keyword>
<evidence type="ECO:0000256" key="2">
    <source>
        <dbReference type="SAM" id="SignalP"/>
    </source>
</evidence>
<sequence length="99" mass="10842">MVMSLVMSLPLIFVIMTVESSCRKRRSEGGSEDVNQKQTTDSSDDTYTALDPVSRTSTDIYSTIRSGDSRAPDDTYTALELQPRSSEYETLAGASADPH</sequence>
<evidence type="ECO:0000313" key="3">
    <source>
        <dbReference type="EMBL" id="RXN29477.1"/>
    </source>
</evidence>
<keyword evidence="4" id="KW-1185">Reference proteome</keyword>